<evidence type="ECO:0000256" key="7">
    <source>
        <dbReference type="RuleBase" id="RU000688"/>
    </source>
</evidence>
<keyword evidence="6 8" id="KW-0472">Membrane</keyword>
<evidence type="ECO:0000256" key="5">
    <source>
        <dbReference type="ARBA" id="ARBA00022989"/>
    </source>
</evidence>
<keyword evidence="7" id="KW-0807">Transducer</keyword>
<dbReference type="PRINTS" id="PR00237">
    <property type="entry name" value="GPCRRHODOPSN"/>
</dbReference>
<comment type="caution">
    <text evidence="10">The sequence shown here is derived from an EMBL/GenBank/DDBJ whole genome shotgun (WGS) entry which is preliminary data.</text>
</comment>
<evidence type="ECO:0000256" key="6">
    <source>
        <dbReference type="ARBA" id="ARBA00023136"/>
    </source>
</evidence>
<keyword evidence="7" id="KW-0675">Receptor</keyword>
<evidence type="ECO:0000256" key="4">
    <source>
        <dbReference type="ARBA" id="ARBA00022737"/>
    </source>
</evidence>
<feature type="transmembrane region" description="Helical" evidence="8">
    <location>
        <begin position="220"/>
        <end position="241"/>
    </location>
</feature>
<dbReference type="PROSITE" id="PS00237">
    <property type="entry name" value="G_PROTEIN_RECEP_F1_1"/>
    <property type="match status" value="1"/>
</dbReference>
<dbReference type="PANTHER" id="PTHR24372:SF77">
    <property type="entry name" value="G-PROTEIN COUPLED RECEPTORS FAMILY 1 PROFILE DOMAIN-CONTAINING PROTEIN"/>
    <property type="match status" value="1"/>
</dbReference>
<name>A0A9Q1HFG3_HOLLE</name>
<feature type="transmembrane region" description="Helical" evidence="8">
    <location>
        <begin position="51"/>
        <end position="77"/>
    </location>
</feature>
<evidence type="ECO:0000313" key="10">
    <source>
        <dbReference type="EMBL" id="KAJ8043108.1"/>
    </source>
</evidence>
<proteinExistence type="inferred from homology"/>
<dbReference type="EMBL" id="JAIZAY010000004">
    <property type="protein sequence ID" value="KAJ8043108.1"/>
    <property type="molecule type" value="Genomic_DNA"/>
</dbReference>
<dbReference type="PANTHER" id="PTHR24372">
    <property type="entry name" value="GLYCOPROTEIN HORMONE RECEPTOR"/>
    <property type="match status" value="1"/>
</dbReference>
<gene>
    <name evidence="10" type="ORF">HOLleu_10068</name>
</gene>
<dbReference type="GO" id="GO:0008528">
    <property type="term" value="F:G protein-coupled peptide receptor activity"/>
    <property type="evidence" value="ECO:0007669"/>
    <property type="project" value="TreeGrafter"/>
</dbReference>
<protein>
    <recommendedName>
        <fullName evidence="9">G-protein coupled receptors family 1 profile domain-containing protein</fullName>
    </recommendedName>
</protein>
<keyword evidence="5 8" id="KW-1133">Transmembrane helix</keyword>
<evidence type="ECO:0000256" key="8">
    <source>
        <dbReference type="SAM" id="Phobius"/>
    </source>
</evidence>
<feature type="transmembrane region" description="Helical" evidence="8">
    <location>
        <begin position="97"/>
        <end position="115"/>
    </location>
</feature>
<accession>A0A9Q1HFG3</accession>
<keyword evidence="3 7" id="KW-0812">Transmembrane</keyword>
<dbReference type="OrthoDB" id="5981530at2759"/>
<dbReference type="InterPro" id="IPR000276">
    <property type="entry name" value="GPCR_Rhodpsn"/>
</dbReference>
<dbReference type="InterPro" id="IPR017452">
    <property type="entry name" value="GPCR_Rhodpsn_7TM"/>
</dbReference>
<reference evidence="10" key="1">
    <citation type="submission" date="2021-10" db="EMBL/GenBank/DDBJ databases">
        <title>Tropical sea cucumber genome reveals ecological adaptation and Cuvierian tubules defense mechanism.</title>
        <authorList>
            <person name="Chen T."/>
        </authorList>
    </citation>
    <scope>NUCLEOTIDE SEQUENCE</scope>
    <source>
        <strain evidence="10">Nanhai2018</strain>
        <tissue evidence="10">Muscle</tissue>
    </source>
</reference>
<dbReference type="Proteomes" id="UP001152320">
    <property type="component" value="Chromosome 4"/>
</dbReference>
<evidence type="ECO:0000256" key="1">
    <source>
        <dbReference type="ARBA" id="ARBA00004370"/>
    </source>
</evidence>
<organism evidence="10 11">
    <name type="scientific">Holothuria leucospilota</name>
    <name type="common">Black long sea cucumber</name>
    <name type="synonym">Mertensiothuria leucospilota</name>
    <dbReference type="NCBI Taxonomy" id="206669"/>
    <lineage>
        <taxon>Eukaryota</taxon>
        <taxon>Metazoa</taxon>
        <taxon>Echinodermata</taxon>
        <taxon>Eleutherozoa</taxon>
        <taxon>Echinozoa</taxon>
        <taxon>Holothuroidea</taxon>
        <taxon>Aspidochirotacea</taxon>
        <taxon>Aspidochirotida</taxon>
        <taxon>Holothuriidae</taxon>
        <taxon>Holothuria</taxon>
    </lineage>
</organism>
<evidence type="ECO:0000256" key="3">
    <source>
        <dbReference type="ARBA" id="ARBA00022692"/>
    </source>
</evidence>
<comment type="similarity">
    <text evidence="7">Belongs to the G-protein coupled receptor 1 family.</text>
</comment>
<feature type="transmembrane region" description="Helical" evidence="8">
    <location>
        <begin position="262"/>
        <end position="286"/>
    </location>
</feature>
<dbReference type="Pfam" id="PF00001">
    <property type="entry name" value="7tm_1"/>
    <property type="match status" value="2"/>
</dbReference>
<feature type="transmembrane region" description="Helical" evidence="8">
    <location>
        <begin position="136"/>
        <end position="158"/>
    </location>
</feature>
<evidence type="ECO:0000256" key="2">
    <source>
        <dbReference type="ARBA" id="ARBA00022614"/>
    </source>
</evidence>
<keyword evidence="2" id="KW-0433">Leucine-rich repeat</keyword>
<evidence type="ECO:0000259" key="9">
    <source>
        <dbReference type="PROSITE" id="PS50262"/>
    </source>
</evidence>
<dbReference type="GO" id="GO:0005886">
    <property type="term" value="C:plasma membrane"/>
    <property type="evidence" value="ECO:0007669"/>
    <property type="project" value="TreeGrafter"/>
</dbReference>
<keyword evidence="7" id="KW-0297">G-protein coupled receptor</keyword>
<dbReference type="AlphaFoldDB" id="A0A9Q1HFG3"/>
<dbReference type="GO" id="GO:0009755">
    <property type="term" value="P:hormone-mediated signaling pathway"/>
    <property type="evidence" value="ECO:0007669"/>
    <property type="project" value="TreeGrafter"/>
</dbReference>
<dbReference type="PROSITE" id="PS50262">
    <property type="entry name" value="G_PROTEIN_RECEP_F1_2"/>
    <property type="match status" value="1"/>
</dbReference>
<dbReference type="Gene3D" id="1.20.1070.10">
    <property type="entry name" value="Rhodopsin 7-helix transmembrane proteins"/>
    <property type="match status" value="1"/>
</dbReference>
<keyword evidence="4" id="KW-0677">Repeat</keyword>
<comment type="subcellular location">
    <subcellularLocation>
        <location evidence="1">Membrane</location>
    </subcellularLocation>
</comment>
<feature type="domain" description="G-protein coupled receptors family 1 profile" evidence="9">
    <location>
        <begin position="21"/>
        <end position="317"/>
    </location>
</feature>
<dbReference type="GO" id="GO:0007189">
    <property type="term" value="P:adenylate cyclase-activating G protein-coupled receptor signaling pathway"/>
    <property type="evidence" value="ECO:0007669"/>
    <property type="project" value="TreeGrafter"/>
</dbReference>
<evidence type="ECO:0000313" key="11">
    <source>
        <dbReference type="Proteomes" id="UP001152320"/>
    </source>
</evidence>
<feature type="transmembrane region" description="Helical" evidence="8">
    <location>
        <begin position="298"/>
        <end position="317"/>
    </location>
</feature>
<feature type="transmembrane region" description="Helical" evidence="8">
    <location>
        <begin position="6"/>
        <end position="30"/>
    </location>
</feature>
<sequence>MLPNTILRITLWVVCLFSLLTNLFVIASRVQSLIPVIGNMFSSAVSDKQNAFLINLAVADFLTGLYLLAIGIADAIFGKAYFLSALGWRKGLICKGIGFVGFLANIASILTLTFVSVERFFVIVFPFSKIRFRSKLTVTICVTIWAISGAMAITPIVLSEFVEKVFGFSDICLGLPFVYVTEISKYPSLNMEYNFNGVVLQTVYYNNDVQGVQWLYSQIVYVYFSATCVLVITICYIAIIISTIATKRQSGRPGNNKNELKLALRVAIIVGTDLLCWFPVILIGLLSQIGTIVSTDTYAWFAVFVMPINSAFNPFIYTIPAMQSKKRNETSFAA</sequence>
<keyword evidence="11" id="KW-1185">Reference proteome</keyword>
<dbReference type="SUPFAM" id="SSF81321">
    <property type="entry name" value="Family A G protein-coupled receptor-like"/>
    <property type="match status" value="1"/>
</dbReference>